<name>A0ABC8V394_9AQUA</name>
<gene>
    <name evidence="2" type="ORF">ILEXP_LOCUS58263</name>
</gene>
<evidence type="ECO:0000313" key="2">
    <source>
        <dbReference type="EMBL" id="CAK9187677.1"/>
    </source>
</evidence>
<feature type="region of interest" description="Disordered" evidence="1">
    <location>
        <begin position="38"/>
        <end position="66"/>
    </location>
</feature>
<comment type="caution">
    <text evidence="2">The sequence shown here is derived from an EMBL/GenBank/DDBJ whole genome shotgun (WGS) entry which is preliminary data.</text>
</comment>
<proteinExistence type="predicted"/>
<evidence type="ECO:0000256" key="1">
    <source>
        <dbReference type="SAM" id="MobiDB-lite"/>
    </source>
</evidence>
<feature type="non-terminal residue" evidence="2">
    <location>
        <position position="66"/>
    </location>
</feature>
<dbReference type="EMBL" id="CAUOFW020010076">
    <property type="protein sequence ID" value="CAK9187677.1"/>
    <property type="molecule type" value="Genomic_DNA"/>
</dbReference>
<keyword evidence="3" id="KW-1185">Reference proteome</keyword>
<dbReference type="AlphaFoldDB" id="A0ABC8V394"/>
<reference evidence="2 3" key="1">
    <citation type="submission" date="2024-02" db="EMBL/GenBank/DDBJ databases">
        <authorList>
            <person name="Vignale AGUSTIN F."/>
            <person name="Sosa J E."/>
            <person name="Modenutti C."/>
        </authorList>
    </citation>
    <scope>NUCLEOTIDE SEQUENCE [LARGE SCALE GENOMIC DNA]</scope>
</reference>
<sequence length="66" mass="8072">MAHWFDKENGYYRDRVKRILLKNSDHHKKRLEGIRSSLMRHRFGQTAQPTVTKEKQMSQTHRTHRL</sequence>
<accession>A0ABC8V394</accession>
<evidence type="ECO:0000313" key="3">
    <source>
        <dbReference type="Proteomes" id="UP001642360"/>
    </source>
</evidence>
<organism evidence="2 3">
    <name type="scientific">Ilex paraguariensis</name>
    <name type="common">yerba mate</name>
    <dbReference type="NCBI Taxonomy" id="185542"/>
    <lineage>
        <taxon>Eukaryota</taxon>
        <taxon>Viridiplantae</taxon>
        <taxon>Streptophyta</taxon>
        <taxon>Embryophyta</taxon>
        <taxon>Tracheophyta</taxon>
        <taxon>Spermatophyta</taxon>
        <taxon>Magnoliopsida</taxon>
        <taxon>eudicotyledons</taxon>
        <taxon>Gunneridae</taxon>
        <taxon>Pentapetalae</taxon>
        <taxon>asterids</taxon>
        <taxon>campanulids</taxon>
        <taxon>Aquifoliales</taxon>
        <taxon>Aquifoliaceae</taxon>
        <taxon>Ilex</taxon>
    </lineage>
</organism>
<protein>
    <submittedName>
        <fullName evidence="2">Uncharacterized protein</fullName>
    </submittedName>
</protein>
<dbReference type="Proteomes" id="UP001642360">
    <property type="component" value="Unassembled WGS sequence"/>
</dbReference>